<evidence type="ECO:0000256" key="8">
    <source>
        <dbReference type="SAM" id="Phobius"/>
    </source>
</evidence>
<protein>
    <submittedName>
        <fullName evidence="9">Integral membrane protein</fullName>
    </submittedName>
</protein>
<dbReference type="PANTHER" id="PTHR30472">
    <property type="entry name" value="FERRIC ENTEROBACTIN TRANSPORT SYSTEM PERMEASE PROTEIN"/>
    <property type="match status" value="1"/>
</dbReference>
<dbReference type="Proteomes" id="UP000248741">
    <property type="component" value="Chromosome 1"/>
</dbReference>
<keyword evidence="4" id="KW-1003">Cell membrane</keyword>
<feature type="transmembrane region" description="Helical" evidence="8">
    <location>
        <begin position="293"/>
        <end position="314"/>
    </location>
</feature>
<dbReference type="InterPro" id="IPR037294">
    <property type="entry name" value="ABC_BtuC-like"/>
</dbReference>
<dbReference type="CDD" id="cd06550">
    <property type="entry name" value="TM_ABC_iron-siderophores_like"/>
    <property type="match status" value="1"/>
</dbReference>
<dbReference type="AlphaFoldDB" id="A0ABD7MQX4"/>
<gene>
    <name evidence="9" type="primary">fagA2</name>
    <name evidence="9" type="ORF">NCTC7908_00330</name>
</gene>
<dbReference type="Pfam" id="PF01032">
    <property type="entry name" value="FecCD"/>
    <property type="match status" value="1"/>
</dbReference>
<keyword evidence="3" id="KW-0813">Transport</keyword>
<keyword evidence="7 8" id="KW-0472">Membrane</keyword>
<feature type="transmembrane region" description="Helical" evidence="8">
    <location>
        <begin position="135"/>
        <end position="153"/>
    </location>
</feature>
<dbReference type="InterPro" id="IPR000522">
    <property type="entry name" value="ABC_transptr_permease_BtuC"/>
</dbReference>
<keyword evidence="5 8" id="KW-0812">Transmembrane</keyword>
<feature type="transmembrane region" description="Helical" evidence="8">
    <location>
        <begin position="75"/>
        <end position="95"/>
    </location>
</feature>
<evidence type="ECO:0000256" key="2">
    <source>
        <dbReference type="ARBA" id="ARBA00007935"/>
    </source>
</evidence>
<organism evidence="9 10">
    <name type="scientific">Corynebacterium ulcerans</name>
    <dbReference type="NCBI Taxonomy" id="65058"/>
    <lineage>
        <taxon>Bacteria</taxon>
        <taxon>Bacillati</taxon>
        <taxon>Actinomycetota</taxon>
        <taxon>Actinomycetes</taxon>
        <taxon>Mycobacteriales</taxon>
        <taxon>Corynebacteriaceae</taxon>
        <taxon>Corynebacterium</taxon>
    </lineage>
</organism>
<comment type="subcellular location">
    <subcellularLocation>
        <location evidence="1">Cell membrane</location>
        <topology evidence="1">Multi-pass membrane protein</topology>
    </subcellularLocation>
</comment>
<dbReference type="PANTHER" id="PTHR30472:SF25">
    <property type="entry name" value="ABC TRANSPORTER PERMEASE PROTEIN MJ0876-RELATED"/>
    <property type="match status" value="1"/>
</dbReference>
<dbReference type="EMBL" id="LS483400">
    <property type="protein sequence ID" value="SQG50096.1"/>
    <property type="molecule type" value="Genomic_DNA"/>
</dbReference>
<evidence type="ECO:0000256" key="7">
    <source>
        <dbReference type="ARBA" id="ARBA00023136"/>
    </source>
</evidence>
<feature type="transmembrane region" description="Helical" evidence="8">
    <location>
        <begin position="204"/>
        <end position="225"/>
    </location>
</feature>
<name>A0ABD7MQX4_CORUL</name>
<reference evidence="9 10" key="1">
    <citation type="submission" date="2018-06" db="EMBL/GenBank/DDBJ databases">
        <authorList>
            <consortium name="Pathogen Informatics"/>
            <person name="Doyle S."/>
        </authorList>
    </citation>
    <scope>NUCLEOTIDE SEQUENCE [LARGE SCALE GENOMIC DNA]</scope>
    <source>
        <strain evidence="9 10">NCTC7908</strain>
    </source>
</reference>
<sequence>MRMSMRTSHRALTVGTFALVIGAAFLSVVVGARSVPVGDILAVLSQGPGRLSDASAPPLSAHLTEVYDVVWNLRIPRTLLALIVGASLAMAGAIAQSWTGNPLADPGIIGINAGAGSAIAIGLTLGVGTTLTERGLLGLVGAVLTASVVILLSRQSRDPLTLVLVGIGVMLALQALTNLLSLYSSRTLDGARSWAVGSTAGRDMGDVALAGVGLLVGAACAAWIARPLDLLSMGEESAVSLGLSVRFIRVIAAASIVVLAGTATAAVGMVVFVGFAAPHIVRRFTGPSLTRMLVPSALIGALGVLSADILGRFLLQPGELEMAIVIAVVGAPLMVWSVNTTRRSATS</sequence>
<feature type="transmembrane region" description="Helical" evidence="8">
    <location>
        <begin position="160"/>
        <end position="184"/>
    </location>
</feature>
<feature type="transmembrane region" description="Helical" evidence="8">
    <location>
        <begin position="320"/>
        <end position="338"/>
    </location>
</feature>
<proteinExistence type="inferred from homology"/>
<evidence type="ECO:0000256" key="6">
    <source>
        <dbReference type="ARBA" id="ARBA00022989"/>
    </source>
</evidence>
<dbReference type="GO" id="GO:0005886">
    <property type="term" value="C:plasma membrane"/>
    <property type="evidence" value="ECO:0007669"/>
    <property type="project" value="UniProtKB-SubCell"/>
</dbReference>
<evidence type="ECO:0000256" key="5">
    <source>
        <dbReference type="ARBA" id="ARBA00022692"/>
    </source>
</evidence>
<evidence type="ECO:0000313" key="10">
    <source>
        <dbReference type="Proteomes" id="UP000248741"/>
    </source>
</evidence>
<evidence type="ECO:0000256" key="1">
    <source>
        <dbReference type="ARBA" id="ARBA00004651"/>
    </source>
</evidence>
<keyword evidence="6 8" id="KW-1133">Transmembrane helix</keyword>
<dbReference type="SUPFAM" id="SSF81345">
    <property type="entry name" value="ABC transporter involved in vitamin B12 uptake, BtuC"/>
    <property type="match status" value="1"/>
</dbReference>
<accession>A0ABD7MQX4</accession>
<feature type="transmembrane region" description="Helical" evidence="8">
    <location>
        <begin position="107"/>
        <end position="129"/>
    </location>
</feature>
<evidence type="ECO:0000256" key="4">
    <source>
        <dbReference type="ARBA" id="ARBA00022475"/>
    </source>
</evidence>
<evidence type="ECO:0000313" key="9">
    <source>
        <dbReference type="EMBL" id="SQG50096.1"/>
    </source>
</evidence>
<evidence type="ECO:0000256" key="3">
    <source>
        <dbReference type="ARBA" id="ARBA00022448"/>
    </source>
</evidence>
<dbReference type="Gene3D" id="1.10.3470.10">
    <property type="entry name" value="ABC transporter involved in vitamin B12 uptake, BtuC"/>
    <property type="match status" value="1"/>
</dbReference>
<comment type="similarity">
    <text evidence="2">Belongs to the binding-protein-dependent transport system permease family. FecCD subfamily.</text>
</comment>